<dbReference type="RefSeq" id="XP_022639467.1">
    <property type="nucleotide sequence ID" value="XM_022783746.1"/>
</dbReference>
<dbReference type="Gene3D" id="1.20.58.70">
    <property type="match status" value="1"/>
</dbReference>
<dbReference type="AlphaFoldDB" id="A0A3Q0FAS3"/>
<organism evidence="2 3">
    <name type="scientific">Vigna radiata var. radiata</name>
    <name type="common">Mung bean</name>
    <name type="synonym">Phaseolus aureus</name>
    <dbReference type="NCBI Taxonomy" id="3916"/>
    <lineage>
        <taxon>Eukaryota</taxon>
        <taxon>Viridiplantae</taxon>
        <taxon>Streptophyta</taxon>
        <taxon>Embryophyta</taxon>
        <taxon>Tracheophyta</taxon>
        <taxon>Spermatophyta</taxon>
        <taxon>Magnoliopsida</taxon>
        <taxon>eudicotyledons</taxon>
        <taxon>Gunneridae</taxon>
        <taxon>Pentapetalae</taxon>
        <taxon>rosids</taxon>
        <taxon>fabids</taxon>
        <taxon>Fabales</taxon>
        <taxon>Fabaceae</taxon>
        <taxon>Papilionoideae</taxon>
        <taxon>50 kb inversion clade</taxon>
        <taxon>NPAAA clade</taxon>
        <taxon>indigoferoid/millettioid clade</taxon>
        <taxon>Phaseoleae</taxon>
        <taxon>Vigna</taxon>
    </lineage>
</organism>
<accession>A0A3Q0FAS3</accession>
<proteinExistence type="predicted"/>
<dbReference type="GeneID" id="106767757"/>
<dbReference type="KEGG" id="vra:106767757"/>
<dbReference type="Proteomes" id="UP000087766">
    <property type="component" value="Chromosome 7"/>
</dbReference>
<sequence length="166" mass="19149">MFQITSEPHNRPPMDGELTSLVGTVKQDKYNSKRQKGQAAKGIKKRMEKDIDEVGKIAHGFKTKIVAINRDNLSNRQKPGCGKGTRIDRARMNMTKIETLVGKEYISQRPVLIPYHRGGKRLHIGFQEFTEDIARVSSSFLYRRITKCKLKSKWERLYTVVKVFPQ</sequence>
<evidence type="ECO:0000259" key="1">
    <source>
        <dbReference type="Pfam" id="PF00804"/>
    </source>
</evidence>
<reference evidence="3" key="2">
    <citation type="submission" date="2025-08" db="UniProtKB">
        <authorList>
            <consortium name="RefSeq"/>
        </authorList>
    </citation>
    <scope>IDENTIFICATION</scope>
    <source>
        <tissue evidence="3">Leaf</tissue>
    </source>
</reference>
<dbReference type="STRING" id="3916.A0A3Q0FAS3"/>
<dbReference type="Pfam" id="PF00804">
    <property type="entry name" value="Syntaxin"/>
    <property type="match status" value="1"/>
</dbReference>
<protein>
    <submittedName>
        <fullName evidence="3">Syntaxin-131 isoform X1</fullName>
    </submittedName>
</protein>
<evidence type="ECO:0000313" key="3">
    <source>
        <dbReference type="RefSeq" id="XP_022639467.1"/>
    </source>
</evidence>
<name>A0A3Q0FAS3_VIGRR</name>
<dbReference type="GO" id="GO:0016020">
    <property type="term" value="C:membrane"/>
    <property type="evidence" value="ECO:0007669"/>
    <property type="project" value="InterPro"/>
</dbReference>
<keyword evidence="2" id="KW-1185">Reference proteome</keyword>
<dbReference type="OrthoDB" id="431378at2759"/>
<evidence type="ECO:0000313" key="2">
    <source>
        <dbReference type="Proteomes" id="UP000087766"/>
    </source>
</evidence>
<reference evidence="2" key="1">
    <citation type="journal article" date="2014" name="Nat. Commun.">
        <title>Genome sequence of mungbean and insights into evolution within Vigna species.</title>
        <authorList>
            <person name="Kang Y.J."/>
            <person name="Kim S.K."/>
            <person name="Kim M.Y."/>
            <person name="Lestari P."/>
            <person name="Kim K.H."/>
            <person name="Ha B.K."/>
            <person name="Jun T.H."/>
            <person name="Hwang W.J."/>
            <person name="Lee T."/>
            <person name="Lee J."/>
            <person name="Shim S."/>
            <person name="Yoon M.Y."/>
            <person name="Jang Y.E."/>
            <person name="Han K.S."/>
            <person name="Taeprayoon P."/>
            <person name="Yoon N."/>
            <person name="Somta P."/>
            <person name="Tanya P."/>
            <person name="Kim K.S."/>
            <person name="Gwag J.G."/>
            <person name="Moon J.K."/>
            <person name="Lee Y.H."/>
            <person name="Park B.S."/>
            <person name="Bombarely A."/>
            <person name="Doyle J.J."/>
            <person name="Jackson S.A."/>
            <person name="Schafleitner R."/>
            <person name="Srinives P."/>
            <person name="Varshney R.K."/>
            <person name="Lee S.H."/>
        </authorList>
    </citation>
    <scope>NUCLEOTIDE SEQUENCE [LARGE SCALE GENOMIC DNA]</scope>
    <source>
        <strain evidence="2">cv. VC1973A</strain>
    </source>
</reference>
<dbReference type="InterPro" id="IPR006011">
    <property type="entry name" value="Syntaxin_N"/>
</dbReference>
<gene>
    <name evidence="3" type="primary">LOC106767757</name>
</gene>
<feature type="domain" description="Syntaxin N-terminal" evidence="1">
    <location>
        <begin position="17"/>
        <end position="96"/>
    </location>
</feature>